<keyword evidence="2" id="KW-0862">Zinc</keyword>
<organism evidence="7">
    <name type="scientific">Caldilineaceae bacterium SB0662_bin_9</name>
    <dbReference type="NCBI Taxonomy" id="2605258"/>
    <lineage>
        <taxon>Bacteria</taxon>
        <taxon>Bacillati</taxon>
        <taxon>Chloroflexota</taxon>
        <taxon>Caldilineae</taxon>
        <taxon>Caldilineales</taxon>
        <taxon>Caldilineaceae</taxon>
    </lineage>
</organism>
<dbReference type="InterPro" id="IPR010095">
    <property type="entry name" value="Cas12f1-like_TNB"/>
</dbReference>
<evidence type="ECO:0000256" key="2">
    <source>
        <dbReference type="ARBA" id="ARBA00022833"/>
    </source>
</evidence>
<feature type="compositionally biased region" description="Basic residues" evidence="4">
    <location>
        <begin position="315"/>
        <end position="325"/>
    </location>
</feature>
<evidence type="ECO:0000256" key="4">
    <source>
        <dbReference type="SAM" id="MobiDB-lite"/>
    </source>
</evidence>
<feature type="domain" description="Cas12f1-like TNB" evidence="5">
    <location>
        <begin position="383"/>
        <end position="445"/>
    </location>
</feature>
<dbReference type="NCBIfam" id="NF040570">
    <property type="entry name" value="guided_TnpB"/>
    <property type="match status" value="1"/>
</dbReference>
<dbReference type="GO" id="GO:0046872">
    <property type="term" value="F:metal ion binding"/>
    <property type="evidence" value="ECO:0007669"/>
    <property type="project" value="UniProtKB-KW"/>
</dbReference>
<protein>
    <submittedName>
        <fullName evidence="7">IS200/IS605 family element transposase accessory protein TnpB</fullName>
    </submittedName>
</protein>
<evidence type="ECO:0000313" key="7">
    <source>
        <dbReference type="EMBL" id="MYD88854.1"/>
    </source>
</evidence>
<evidence type="ECO:0000259" key="6">
    <source>
        <dbReference type="Pfam" id="PF12323"/>
    </source>
</evidence>
<evidence type="ECO:0000256" key="3">
    <source>
        <dbReference type="ARBA" id="ARBA00023125"/>
    </source>
</evidence>
<comment type="caution">
    <text evidence="7">The sequence shown here is derived from an EMBL/GenBank/DDBJ whole genome shotgun (WGS) entry which is preliminary data.</text>
</comment>
<evidence type="ECO:0000259" key="5">
    <source>
        <dbReference type="Pfam" id="PF07282"/>
    </source>
</evidence>
<feature type="compositionally biased region" description="Basic residues" evidence="4">
    <location>
        <begin position="282"/>
        <end position="294"/>
    </location>
</feature>
<keyword evidence="1" id="KW-0479">Metal-binding</keyword>
<reference evidence="7" key="1">
    <citation type="submission" date="2019-09" db="EMBL/GenBank/DDBJ databases">
        <title>Characterisation of the sponge microbiome using genome-centric metagenomics.</title>
        <authorList>
            <person name="Engelberts J.P."/>
            <person name="Robbins S.J."/>
            <person name="De Goeij J.M."/>
            <person name="Aranda M."/>
            <person name="Bell S.C."/>
            <person name="Webster N.S."/>
        </authorList>
    </citation>
    <scope>NUCLEOTIDE SEQUENCE</scope>
    <source>
        <strain evidence="7">SB0662_bin_9</strain>
    </source>
</reference>
<feature type="domain" description="Transposase putative helix-turn-helix" evidence="6">
    <location>
        <begin position="22"/>
        <end position="58"/>
    </location>
</feature>
<gene>
    <name evidence="7" type="ORF">F4Y08_00730</name>
</gene>
<keyword evidence="3" id="KW-0238">DNA-binding</keyword>
<dbReference type="InterPro" id="IPR021027">
    <property type="entry name" value="Transposase_put_HTH"/>
</dbReference>
<dbReference type="Pfam" id="PF07282">
    <property type="entry name" value="Cas12f1-like_TNB"/>
    <property type="match status" value="1"/>
</dbReference>
<feature type="region of interest" description="Disordered" evidence="4">
    <location>
        <begin position="260"/>
        <end position="337"/>
    </location>
</feature>
<name>A0A6B1DQZ3_9CHLR</name>
<feature type="region of interest" description="Disordered" evidence="4">
    <location>
        <begin position="474"/>
        <end position="503"/>
    </location>
</feature>
<dbReference type="EMBL" id="VXPY01000007">
    <property type="protein sequence ID" value="MYD88854.1"/>
    <property type="molecule type" value="Genomic_DNA"/>
</dbReference>
<dbReference type="GO" id="GO:0003677">
    <property type="term" value="F:DNA binding"/>
    <property type="evidence" value="ECO:0007669"/>
    <property type="project" value="UniProtKB-KW"/>
</dbReference>
<sequence length="503" mass="56673">MKLATRTATPKSKTTEVRIERYRIRFDRRAQAALCAQIAGACRLVWNFLLADCERRYRLARAYGKWTDFPPENRPDLSTSFFTLGKRFTDLRSRPDAAWVRAFLGSPWGRRYRDMDLSWLRALPFGSVRYTAKYLADAYTRFFEAWAAAKAEGKSLDVRQSDGKPKGFPKYKAKFDKDDGFTIPDTVRMDGDRLHIPKVGWVRLEGSGLYRGCKPKQVRIRKEGTEEHPKWYAYVFHEVPVDRLKPPAWTGAVGVDRNVGQATDSDGEVYEVPDDPQLDGKIKRKERKKAKSLARSKANGKPVSNRGRRIGGQLKKLKRKQKRRRENAAHQHSRKLADTAHTVVMEDLNTKAMTRSAKGTVEKPGRNVRQKAGLNRGILKSNWGRTERMLDYKAGQVLKVPPAYTSQTCAACGHVDKANRRTQAHFHCTACGHTANADRNAAQNILARGLALLPKARGTGASARREALGPCLLPLATDKSTSPTREQGMPSRPRGSPPWYTGI</sequence>
<proteinExistence type="predicted"/>
<feature type="compositionally biased region" description="Acidic residues" evidence="4">
    <location>
        <begin position="265"/>
        <end position="277"/>
    </location>
</feature>
<dbReference type="AlphaFoldDB" id="A0A6B1DQZ3"/>
<accession>A0A6B1DQZ3</accession>
<evidence type="ECO:0000256" key="1">
    <source>
        <dbReference type="ARBA" id="ARBA00022723"/>
    </source>
</evidence>
<dbReference type="Pfam" id="PF12323">
    <property type="entry name" value="HTH_OrfB_IS605"/>
    <property type="match status" value="1"/>
</dbReference>